<dbReference type="Proteomes" id="UP001497482">
    <property type="component" value="Chromosome 10"/>
</dbReference>
<sequence length="138" mass="15354">MSSISTFEYYETQPLEVRVYSPCLQSVDFLRVVSDRGGNEICQPPAQGRISHGNTDLRVCGGWGQGPGSLDRKSTESPQRVHKVQKKSKESRESLWRPSGGPLEDPLETLMEDPLEALMEDPLEALWRPSGGTLEDPL</sequence>
<evidence type="ECO:0000313" key="2">
    <source>
        <dbReference type="EMBL" id="CAL1571649.1"/>
    </source>
</evidence>
<name>A0AAV2J2B1_KNICA</name>
<proteinExistence type="predicted"/>
<evidence type="ECO:0000313" key="3">
    <source>
        <dbReference type="Proteomes" id="UP001497482"/>
    </source>
</evidence>
<protein>
    <submittedName>
        <fullName evidence="2">Uncharacterized protein</fullName>
    </submittedName>
</protein>
<organism evidence="2 3">
    <name type="scientific">Knipowitschia caucasica</name>
    <name type="common">Caucasian dwarf goby</name>
    <name type="synonym">Pomatoschistus caucasicus</name>
    <dbReference type="NCBI Taxonomy" id="637954"/>
    <lineage>
        <taxon>Eukaryota</taxon>
        <taxon>Metazoa</taxon>
        <taxon>Chordata</taxon>
        <taxon>Craniata</taxon>
        <taxon>Vertebrata</taxon>
        <taxon>Euteleostomi</taxon>
        <taxon>Actinopterygii</taxon>
        <taxon>Neopterygii</taxon>
        <taxon>Teleostei</taxon>
        <taxon>Neoteleostei</taxon>
        <taxon>Acanthomorphata</taxon>
        <taxon>Gobiaria</taxon>
        <taxon>Gobiiformes</taxon>
        <taxon>Gobioidei</taxon>
        <taxon>Gobiidae</taxon>
        <taxon>Gobiinae</taxon>
        <taxon>Knipowitschia</taxon>
    </lineage>
</organism>
<feature type="region of interest" description="Disordered" evidence="1">
    <location>
        <begin position="62"/>
        <end position="109"/>
    </location>
</feature>
<accession>A0AAV2J2B1</accession>
<dbReference type="AlphaFoldDB" id="A0AAV2J2B1"/>
<gene>
    <name evidence="2" type="ORF">KC01_LOCUS3748</name>
</gene>
<reference evidence="2 3" key="1">
    <citation type="submission" date="2024-04" db="EMBL/GenBank/DDBJ databases">
        <authorList>
            <person name="Waldvogel A.-M."/>
            <person name="Schoenle A."/>
        </authorList>
    </citation>
    <scope>NUCLEOTIDE SEQUENCE [LARGE SCALE GENOMIC DNA]</scope>
</reference>
<keyword evidence="3" id="KW-1185">Reference proteome</keyword>
<evidence type="ECO:0000256" key="1">
    <source>
        <dbReference type="SAM" id="MobiDB-lite"/>
    </source>
</evidence>
<dbReference type="EMBL" id="OZ035832">
    <property type="protein sequence ID" value="CAL1571649.1"/>
    <property type="molecule type" value="Genomic_DNA"/>
</dbReference>